<proteinExistence type="predicted"/>
<accession>A0ABS5S9R6</accession>
<dbReference type="Proteomes" id="UP001297092">
    <property type="component" value="Unassembled WGS sequence"/>
</dbReference>
<sequence length="73" mass="7918">MYVFFLGSFWLWVVGCDAHERDARASGGKTRDSRRNPKPAVPCYGGTASFGSWDGIFASSGRHLLSVGTASFD</sequence>
<keyword evidence="2" id="KW-1185">Reference proteome</keyword>
<dbReference type="RefSeq" id="WP_214114603.1">
    <property type="nucleotide sequence ID" value="NZ_JAHCTB010000007.1"/>
</dbReference>
<organism evidence="1 2">
    <name type="scientific">Aequorivita echinoideorum</name>
    <dbReference type="NCBI Taxonomy" id="1549647"/>
    <lineage>
        <taxon>Bacteria</taxon>
        <taxon>Pseudomonadati</taxon>
        <taxon>Bacteroidota</taxon>
        <taxon>Flavobacteriia</taxon>
        <taxon>Flavobacteriales</taxon>
        <taxon>Flavobacteriaceae</taxon>
        <taxon>Aequorivita</taxon>
    </lineage>
</organism>
<evidence type="ECO:0000313" key="1">
    <source>
        <dbReference type="EMBL" id="MBT0609180.1"/>
    </source>
</evidence>
<evidence type="ECO:0000313" key="2">
    <source>
        <dbReference type="Proteomes" id="UP001297092"/>
    </source>
</evidence>
<name>A0ABS5S9R6_9FLAO</name>
<reference evidence="1 2" key="1">
    <citation type="submission" date="2021-05" db="EMBL/GenBank/DDBJ databases">
        <title>Aequorivita echinoideorum JCM 30378 genome.</title>
        <authorList>
            <person name="Zhang H."/>
            <person name="Li C."/>
        </authorList>
    </citation>
    <scope>NUCLEOTIDE SEQUENCE [LARGE SCALE GENOMIC DNA]</scope>
    <source>
        <strain evidence="1 2">JCM30378</strain>
    </source>
</reference>
<dbReference type="EMBL" id="JAHCTB010000007">
    <property type="protein sequence ID" value="MBT0609180.1"/>
    <property type="molecule type" value="Genomic_DNA"/>
</dbReference>
<protein>
    <recommendedName>
        <fullName evidence="3">Secreted protein</fullName>
    </recommendedName>
</protein>
<gene>
    <name evidence="1" type="ORF">KIV10_13410</name>
</gene>
<evidence type="ECO:0008006" key="3">
    <source>
        <dbReference type="Google" id="ProtNLM"/>
    </source>
</evidence>
<comment type="caution">
    <text evidence="1">The sequence shown here is derived from an EMBL/GenBank/DDBJ whole genome shotgun (WGS) entry which is preliminary data.</text>
</comment>